<dbReference type="InterPro" id="IPR050130">
    <property type="entry name" value="ClpA_ClpB"/>
</dbReference>
<dbReference type="PANTHER" id="PTHR11638">
    <property type="entry name" value="ATP-DEPENDENT CLP PROTEASE"/>
    <property type="match status" value="1"/>
</dbReference>
<dbReference type="GO" id="GO:0005524">
    <property type="term" value="F:ATP binding"/>
    <property type="evidence" value="ECO:0007669"/>
    <property type="project" value="UniProtKB-KW"/>
</dbReference>
<dbReference type="InterPro" id="IPR027417">
    <property type="entry name" value="P-loop_NTPase"/>
</dbReference>
<sequence length="394" mass="44782">MIGFWTKIKDMCLKGKERREIEESWCYPLEMRLKDNIIGQEGAILTVAAAIRRRENGWYDGEHPLVFLFLGSSGIGKTELVKQVARCLHKDNRKCLVRLDMSEYQEKHEVAKMIGAPPGYLGHDQGGQLTKELIKCPNAVVLFDEVEKAHPDVLTVMLQLFDEGRLTDGQGKTIVCKDAIFVMTSNLASEEIANHVLELRREAKLGAEQRQEGDEVSEKVTLSRNFKERVVQPILKSQFGRDEFLGRINEIVYFLPFSRPELLSLVTKELDYWSRMALNRHNIHMTWDKEVLNVLAGGYDVRYGARSIKHEVERRVVNQLADAQEQGLISRGCTLHLTVSYPKDKTGRNSEEVAPTIKLQHITEAGHEIAPNTGANENKFFSLATKFFSLVTKS</sequence>
<name>A0AAU9WTW4_9CNID</name>
<evidence type="ECO:0000313" key="5">
    <source>
        <dbReference type="EMBL" id="CAH3125302.1"/>
    </source>
</evidence>
<dbReference type="PRINTS" id="PR00300">
    <property type="entry name" value="CLPPROTEASEA"/>
</dbReference>
<evidence type="ECO:0008006" key="7">
    <source>
        <dbReference type="Google" id="ProtNLM"/>
    </source>
</evidence>
<evidence type="ECO:0000256" key="2">
    <source>
        <dbReference type="ARBA" id="ARBA00022840"/>
    </source>
</evidence>
<dbReference type="InterPro" id="IPR003593">
    <property type="entry name" value="AAA+_ATPase"/>
</dbReference>
<protein>
    <recommendedName>
        <fullName evidence="7">AAA+ ATPase domain-containing protein</fullName>
    </recommendedName>
</protein>
<dbReference type="InterPro" id="IPR019489">
    <property type="entry name" value="Clp_ATPase_C"/>
</dbReference>
<dbReference type="Gene3D" id="1.10.8.60">
    <property type="match status" value="1"/>
</dbReference>
<dbReference type="Gene3D" id="3.40.50.300">
    <property type="entry name" value="P-loop containing nucleotide triphosphate hydrolases"/>
    <property type="match status" value="1"/>
</dbReference>
<dbReference type="SMART" id="SM01086">
    <property type="entry name" value="ClpB_D2-small"/>
    <property type="match status" value="1"/>
</dbReference>
<dbReference type="GO" id="GO:0005739">
    <property type="term" value="C:mitochondrion"/>
    <property type="evidence" value="ECO:0007669"/>
    <property type="project" value="TreeGrafter"/>
</dbReference>
<dbReference type="InterPro" id="IPR001270">
    <property type="entry name" value="ClpA/B"/>
</dbReference>
<dbReference type="PANTHER" id="PTHR11638:SF93">
    <property type="entry name" value="MITOCHONDRIAL DISAGGREGASE"/>
    <property type="match status" value="1"/>
</dbReference>
<dbReference type="Pfam" id="PF10431">
    <property type="entry name" value="ClpB_D2-small"/>
    <property type="match status" value="1"/>
</dbReference>
<evidence type="ECO:0000259" key="3">
    <source>
        <dbReference type="SMART" id="SM00382"/>
    </source>
</evidence>
<reference evidence="5 6" key="1">
    <citation type="submission" date="2022-05" db="EMBL/GenBank/DDBJ databases">
        <authorList>
            <consortium name="Genoscope - CEA"/>
            <person name="William W."/>
        </authorList>
    </citation>
    <scope>NUCLEOTIDE SEQUENCE [LARGE SCALE GENOMIC DNA]</scope>
</reference>
<dbReference type="GO" id="GO:0016887">
    <property type="term" value="F:ATP hydrolysis activity"/>
    <property type="evidence" value="ECO:0007669"/>
    <property type="project" value="InterPro"/>
</dbReference>
<organism evidence="5 6">
    <name type="scientific">Pocillopora meandrina</name>
    <dbReference type="NCBI Taxonomy" id="46732"/>
    <lineage>
        <taxon>Eukaryota</taxon>
        <taxon>Metazoa</taxon>
        <taxon>Cnidaria</taxon>
        <taxon>Anthozoa</taxon>
        <taxon>Hexacorallia</taxon>
        <taxon>Scleractinia</taxon>
        <taxon>Astrocoeniina</taxon>
        <taxon>Pocilloporidae</taxon>
        <taxon>Pocillopora</taxon>
    </lineage>
</organism>
<keyword evidence="2" id="KW-0067">ATP-binding</keyword>
<dbReference type="CDD" id="cd19499">
    <property type="entry name" value="RecA-like_ClpB_Hsp104-like"/>
    <property type="match status" value="1"/>
</dbReference>
<dbReference type="InterPro" id="IPR003959">
    <property type="entry name" value="ATPase_AAA_core"/>
</dbReference>
<dbReference type="EMBL" id="CALNXJ010000021">
    <property type="protein sequence ID" value="CAH3125302.1"/>
    <property type="molecule type" value="Genomic_DNA"/>
</dbReference>
<evidence type="ECO:0000256" key="1">
    <source>
        <dbReference type="ARBA" id="ARBA00022741"/>
    </source>
</evidence>
<dbReference type="GO" id="GO:0034605">
    <property type="term" value="P:cellular response to heat"/>
    <property type="evidence" value="ECO:0007669"/>
    <property type="project" value="TreeGrafter"/>
</dbReference>
<dbReference type="Proteomes" id="UP001159428">
    <property type="component" value="Unassembled WGS sequence"/>
</dbReference>
<dbReference type="SUPFAM" id="SSF52540">
    <property type="entry name" value="P-loop containing nucleoside triphosphate hydrolases"/>
    <property type="match status" value="1"/>
</dbReference>
<proteinExistence type="predicted"/>
<evidence type="ECO:0000313" key="6">
    <source>
        <dbReference type="Proteomes" id="UP001159428"/>
    </source>
</evidence>
<dbReference type="Pfam" id="PF07724">
    <property type="entry name" value="AAA_2"/>
    <property type="match status" value="1"/>
</dbReference>
<keyword evidence="6" id="KW-1185">Reference proteome</keyword>
<comment type="caution">
    <text evidence="5">The sequence shown here is derived from an EMBL/GenBank/DDBJ whole genome shotgun (WGS) entry which is preliminary data.</text>
</comment>
<gene>
    <name evidence="5" type="ORF">PMEA_00012051</name>
</gene>
<feature type="domain" description="Clp ATPase C-terminal" evidence="4">
    <location>
        <begin position="257"/>
        <end position="346"/>
    </location>
</feature>
<dbReference type="SMART" id="SM00382">
    <property type="entry name" value="AAA"/>
    <property type="match status" value="1"/>
</dbReference>
<evidence type="ECO:0000259" key="4">
    <source>
        <dbReference type="SMART" id="SM01086"/>
    </source>
</evidence>
<accession>A0AAU9WTW4</accession>
<feature type="domain" description="AAA+ ATPase" evidence="3">
    <location>
        <begin position="63"/>
        <end position="203"/>
    </location>
</feature>
<dbReference type="AlphaFoldDB" id="A0AAU9WTW4"/>
<keyword evidence="1" id="KW-0547">Nucleotide-binding</keyword>